<name>A0AAW1THJ1_9CHLO</name>
<organism evidence="2 3">
    <name type="scientific">Apatococcus fuscideae</name>
    <dbReference type="NCBI Taxonomy" id="2026836"/>
    <lineage>
        <taxon>Eukaryota</taxon>
        <taxon>Viridiplantae</taxon>
        <taxon>Chlorophyta</taxon>
        <taxon>core chlorophytes</taxon>
        <taxon>Trebouxiophyceae</taxon>
        <taxon>Chlorellales</taxon>
        <taxon>Chlorellaceae</taxon>
        <taxon>Apatococcus</taxon>
    </lineage>
</organism>
<feature type="region of interest" description="Disordered" evidence="1">
    <location>
        <begin position="88"/>
        <end position="114"/>
    </location>
</feature>
<dbReference type="AlphaFoldDB" id="A0AAW1THJ1"/>
<evidence type="ECO:0000313" key="2">
    <source>
        <dbReference type="EMBL" id="KAK9868022.1"/>
    </source>
</evidence>
<protein>
    <submittedName>
        <fullName evidence="2">Uncharacterized protein</fullName>
    </submittedName>
</protein>
<dbReference type="Proteomes" id="UP001485043">
    <property type="component" value="Unassembled WGS sequence"/>
</dbReference>
<evidence type="ECO:0000256" key="1">
    <source>
        <dbReference type="SAM" id="MobiDB-lite"/>
    </source>
</evidence>
<gene>
    <name evidence="2" type="ORF">WJX84_009334</name>
</gene>
<feature type="compositionally biased region" description="Polar residues" evidence="1">
    <location>
        <begin position="102"/>
        <end position="114"/>
    </location>
</feature>
<comment type="caution">
    <text evidence="2">The sequence shown here is derived from an EMBL/GenBank/DDBJ whole genome shotgun (WGS) entry which is preliminary data.</text>
</comment>
<dbReference type="EMBL" id="JALJOV010000050">
    <property type="protein sequence ID" value="KAK9868022.1"/>
    <property type="molecule type" value="Genomic_DNA"/>
</dbReference>
<reference evidence="2 3" key="1">
    <citation type="journal article" date="2024" name="Nat. Commun.">
        <title>Phylogenomics reveals the evolutionary origins of lichenization in chlorophyte algae.</title>
        <authorList>
            <person name="Puginier C."/>
            <person name="Libourel C."/>
            <person name="Otte J."/>
            <person name="Skaloud P."/>
            <person name="Haon M."/>
            <person name="Grisel S."/>
            <person name="Petersen M."/>
            <person name="Berrin J.G."/>
            <person name="Delaux P.M."/>
            <person name="Dal Grande F."/>
            <person name="Keller J."/>
        </authorList>
    </citation>
    <scope>NUCLEOTIDE SEQUENCE [LARGE SCALE GENOMIC DNA]</scope>
    <source>
        <strain evidence="2 3">SAG 2523</strain>
    </source>
</reference>
<sequence>MYSPLMGRSAAPVLMQRIRPPPIGKPSAFRVFRAWWGHSHTASCTVEIFQTASLAFSRWSSPTKSFRSPSGEAIATLAMFSEVRSNVNISSSDSGRIPSPSAQKGSSSLGQPSSQTVLHWRSGIGSLNGVLPPGFFMGFEG</sequence>
<keyword evidence="3" id="KW-1185">Reference proteome</keyword>
<evidence type="ECO:0000313" key="3">
    <source>
        <dbReference type="Proteomes" id="UP001485043"/>
    </source>
</evidence>
<accession>A0AAW1THJ1</accession>
<feature type="compositionally biased region" description="Low complexity" evidence="1">
    <location>
        <begin position="89"/>
        <end position="101"/>
    </location>
</feature>
<proteinExistence type="predicted"/>